<dbReference type="AlphaFoldDB" id="A0A2A2JHP7"/>
<dbReference type="GO" id="GO:0005829">
    <property type="term" value="C:cytosol"/>
    <property type="evidence" value="ECO:0007669"/>
    <property type="project" value="TreeGrafter"/>
</dbReference>
<dbReference type="PANTHER" id="PTHR13196">
    <property type="entry name" value="DENN DOMAIN-CONTAINING"/>
    <property type="match status" value="1"/>
</dbReference>
<feature type="domain" description="UDENN" evidence="1">
    <location>
        <begin position="82"/>
        <end position="497"/>
    </location>
</feature>
<dbReference type="EMBL" id="LIAE01010437">
    <property type="protein sequence ID" value="PAV61062.1"/>
    <property type="molecule type" value="Genomic_DNA"/>
</dbReference>
<sequence length="554" mass="64190">MSGHVNLFLSLKADKIRLFLQKDRPEVAKRDSSSSSEAEAERVVEATKELSKRARLTRTSTMEKVRRLEEDWQQKHTLFDNALLVTINDVIDSEKQVHIRKPVVSYSFRDDDQSCHIPAELIFPDYSHSLLDINREEPLVKVNVNEEYIVSLTDGMGHRKNAYCIKFVINDDNEGPSTSPAVFAIVSPMKNSNFYLEMARMAVNYYKINPARMKSFLKSIYRHQYATLMKKLFIHERGPNGNERILTIENNQMHSKGYAGTCQMVKRISPEFMTCIIAALLSEQRVLIAGNSIRATTQAVQTAETMLRPLVWPHTFVPIIPDNLVDLCHNPTPFLMGILRKNLSLIHDLIASKNVVEEDTFKENFVLFDVDNGMIVPPPLPYNDSLKPSEWRTLSALAFCESKAMPRRIALNLMDNLTQACLQNSDDAVQKAMLTWYSKLFGHYRHLDCHLQWDEEAKSKLIEHHKSKTYSKYLGFLTETILFDEWIKQRVNFLNTKIEKNIENHEEEEQSRIVAKIWEDKQNNQARRSDKKTFGRMFNKVGNVFHFMRTSIRK</sequence>
<comment type="caution">
    <text evidence="2">The sequence shown here is derived from an EMBL/GenBank/DDBJ whole genome shotgun (WGS) entry which is preliminary data.</text>
</comment>
<dbReference type="Proteomes" id="UP000218231">
    <property type="component" value="Unassembled WGS sequence"/>
</dbReference>
<dbReference type="InterPro" id="IPR043153">
    <property type="entry name" value="DENN_C"/>
</dbReference>
<name>A0A2A2JHP7_9BILA</name>
<dbReference type="Pfam" id="PF02141">
    <property type="entry name" value="DENN"/>
    <property type="match status" value="1"/>
</dbReference>
<dbReference type="Gene3D" id="3.30.450.200">
    <property type="match status" value="1"/>
</dbReference>
<dbReference type="InterPro" id="IPR040032">
    <property type="entry name" value="DENND1A/B/C"/>
</dbReference>
<dbReference type="InterPro" id="IPR037516">
    <property type="entry name" value="Tripartite_DENN"/>
</dbReference>
<proteinExistence type="predicted"/>
<dbReference type="OrthoDB" id="10266080at2759"/>
<gene>
    <name evidence="2" type="ORF">WR25_14042</name>
</gene>
<accession>A0A2A2JHP7</accession>
<dbReference type="GO" id="GO:0032456">
    <property type="term" value="P:endocytic recycling"/>
    <property type="evidence" value="ECO:0007669"/>
    <property type="project" value="TreeGrafter"/>
</dbReference>
<dbReference type="STRING" id="2018661.A0A2A2JHP7"/>
<evidence type="ECO:0000259" key="1">
    <source>
        <dbReference type="PROSITE" id="PS50211"/>
    </source>
</evidence>
<dbReference type="GO" id="GO:0006897">
    <property type="term" value="P:endocytosis"/>
    <property type="evidence" value="ECO:0007669"/>
    <property type="project" value="TreeGrafter"/>
</dbReference>
<dbReference type="GO" id="GO:1901981">
    <property type="term" value="F:phosphatidylinositol phosphate binding"/>
    <property type="evidence" value="ECO:0007669"/>
    <property type="project" value="TreeGrafter"/>
</dbReference>
<dbReference type="PANTHER" id="PTHR13196:SF14">
    <property type="entry name" value="UDENN DOMAIN-CONTAINING PROTEIN"/>
    <property type="match status" value="1"/>
</dbReference>
<dbReference type="PROSITE" id="PS50211">
    <property type="entry name" value="DENN"/>
    <property type="match status" value="1"/>
</dbReference>
<organism evidence="2 3">
    <name type="scientific">Diploscapter pachys</name>
    <dbReference type="NCBI Taxonomy" id="2018661"/>
    <lineage>
        <taxon>Eukaryota</taxon>
        <taxon>Metazoa</taxon>
        <taxon>Ecdysozoa</taxon>
        <taxon>Nematoda</taxon>
        <taxon>Chromadorea</taxon>
        <taxon>Rhabditida</taxon>
        <taxon>Rhabditina</taxon>
        <taxon>Rhabditomorpha</taxon>
        <taxon>Rhabditoidea</taxon>
        <taxon>Rhabditidae</taxon>
        <taxon>Diploscapter</taxon>
    </lineage>
</organism>
<dbReference type="InterPro" id="IPR001194">
    <property type="entry name" value="cDENN_dom"/>
</dbReference>
<dbReference type="Gene3D" id="3.40.50.11500">
    <property type="match status" value="1"/>
</dbReference>
<keyword evidence="3" id="KW-1185">Reference proteome</keyword>
<reference evidence="2 3" key="1">
    <citation type="journal article" date="2017" name="Curr. Biol.">
        <title>Genome architecture and evolution of a unichromosomal asexual nematode.</title>
        <authorList>
            <person name="Fradin H."/>
            <person name="Zegar C."/>
            <person name="Gutwein M."/>
            <person name="Lucas J."/>
            <person name="Kovtun M."/>
            <person name="Corcoran D."/>
            <person name="Baugh L.R."/>
            <person name="Kiontke K."/>
            <person name="Gunsalus K."/>
            <person name="Fitch D.H."/>
            <person name="Piano F."/>
        </authorList>
    </citation>
    <scope>NUCLEOTIDE SEQUENCE [LARGE SCALE GENOMIC DNA]</scope>
    <source>
        <strain evidence="2">PF1309</strain>
    </source>
</reference>
<protein>
    <recommendedName>
        <fullName evidence="1">UDENN domain-containing protein</fullName>
    </recommendedName>
</protein>
<evidence type="ECO:0000313" key="2">
    <source>
        <dbReference type="EMBL" id="PAV61062.1"/>
    </source>
</evidence>
<dbReference type="SMART" id="SM00799">
    <property type="entry name" value="DENN"/>
    <property type="match status" value="1"/>
</dbReference>
<evidence type="ECO:0000313" key="3">
    <source>
        <dbReference type="Proteomes" id="UP000218231"/>
    </source>
</evidence>
<dbReference type="GO" id="GO:0005085">
    <property type="term" value="F:guanyl-nucleotide exchange factor activity"/>
    <property type="evidence" value="ECO:0007669"/>
    <property type="project" value="InterPro"/>
</dbReference>